<evidence type="ECO:0000256" key="2">
    <source>
        <dbReference type="ARBA" id="ARBA00004370"/>
    </source>
</evidence>
<keyword evidence="9 12" id="KW-0503">Monooxygenase</keyword>
<sequence length="504" mass="58276">MTYVEIFGLLLFIVFTFHLIKRPRIGANEPPLVPYRYPIIGHTYDFYRNSANFLQNCKEKYGEPFSLYILGSVRTYTGDETSYEVFRNSDIFDNSATLKVFPIVEIFDQFRQFNSPEFRTRVVHEQISGKVNIYTSRMQKEFLSGIEKYFGDCKEPKVFRNIRNTLGLMVAKPVANVILCEEAAQFEDIITSFVMLERELTYMRLVPPILSFISPSLHTKLLKLPLKFGWNPISQHRDIFVKRCKPIVEERLRQRKELGEKYIPKEDLLDFYLNDPNFKTDVADDKYMNDLFGQLYEIVFASVSTTSRSLSFALFDYAGRPELWDEIYKEQLKIHNESNGILTTDDIQKMVKLDCFLKESFRYSSDIVHLIVHTMTKDSYTFSNGTTIPKGRDVYIFAKDTAFSSKFYGDTVHDFQPKRHITSNSNGEVVHSPATKVDRSLLTFGGGKHACPGRVFAVNEIKMCLHKLILRYHIRTESGKVDPTIMKATVVLPPASGLVLKNRN</sequence>
<keyword evidence="8 11" id="KW-0408">Iron</keyword>
<keyword evidence="15" id="KW-1185">Reference proteome</keyword>
<dbReference type="Pfam" id="PF00067">
    <property type="entry name" value="p450"/>
    <property type="match status" value="1"/>
</dbReference>
<protein>
    <submittedName>
        <fullName evidence="14">Cytochrome P450</fullName>
    </submittedName>
</protein>
<keyword evidence="5" id="KW-0812">Transmembrane</keyword>
<dbReference type="Proteomes" id="UP000266673">
    <property type="component" value="Unassembled WGS sequence"/>
</dbReference>
<dbReference type="STRING" id="44941.A0A397VZT2"/>
<evidence type="ECO:0000256" key="10">
    <source>
        <dbReference type="ARBA" id="ARBA00023136"/>
    </source>
</evidence>
<dbReference type="OrthoDB" id="1844152at2759"/>
<feature type="signal peptide" evidence="13">
    <location>
        <begin position="1"/>
        <end position="27"/>
    </location>
</feature>
<evidence type="ECO:0000256" key="12">
    <source>
        <dbReference type="RuleBase" id="RU000461"/>
    </source>
</evidence>
<name>A0A397VZT2_9GLOM</name>
<feature type="binding site" description="axial binding residue" evidence="11">
    <location>
        <position position="451"/>
    </location>
    <ligand>
        <name>heme</name>
        <dbReference type="ChEBI" id="CHEBI:30413"/>
    </ligand>
    <ligandPart>
        <name>Fe</name>
        <dbReference type="ChEBI" id="CHEBI:18248"/>
    </ligandPart>
</feature>
<evidence type="ECO:0000313" key="14">
    <source>
        <dbReference type="EMBL" id="RIB26857.1"/>
    </source>
</evidence>
<evidence type="ECO:0000256" key="8">
    <source>
        <dbReference type="ARBA" id="ARBA00023004"/>
    </source>
</evidence>
<dbReference type="Gene3D" id="1.10.630.10">
    <property type="entry name" value="Cytochrome P450"/>
    <property type="match status" value="1"/>
</dbReference>
<keyword evidence="10" id="KW-0472">Membrane</keyword>
<reference evidence="14 15" key="1">
    <citation type="submission" date="2018-06" db="EMBL/GenBank/DDBJ databases">
        <title>Comparative genomics reveals the genomic features of Rhizophagus irregularis, R. cerebriforme, R. diaphanum and Gigaspora rosea, and their symbiotic lifestyle signature.</title>
        <authorList>
            <person name="Morin E."/>
            <person name="San Clemente H."/>
            <person name="Chen E.C.H."/>
            <person name="De La Providencia I."/>
            <person name="Hainaut M."/>
            <person name="Kuo A."/>
            <person name="Kohler A."/>
            <person name="Murat C."/>
            <person name="Tang N."/>
            <person name="Roy S."/>
            <person name="Loubradou J."/>
            <person name="Henrissat B."/>
            <person name="Grigoriev I.V."/>
            <person name="Corradi N."/>
            <person name="Roux C."/>
            <person name="Martin F.M."/>
        </authorList>
    </citation>
    <scope>NUCLEOTIDE SEQUENCE [LARGE SCALE GENOMIC DNA]</scope>
    <source>
        <strain evidence="14 15">DAOM 194757</strain>
    </source>
</reference>
<feature type="chain" id="PRO_5017406459" evidence="13">
    <location>
        <begin position="28"/>
        <end position="504"/>
    </location>
</feature>
<dbReference type="GO" id="GO:0016020">
    <property type="term" value="C:membrane"/>
    <property type="evidence" value="ECO:0007669"/>
    <property type="project" value="UniProtKB-SubCell"/>
</dbReference>
<dbReference type="SUPFAM" id="SSF48264">
    <property type="entry name" value="Cytochrome P450"/>
    <property type="match status" value="1"/>
</dbReference>
<dbReference type="GO" id="GO:0005506">
    <property type="term" value="F:iron ion binding"/>
    <property type="evidence" value="ECO:0007669"/>
    <property type="project" value="InterPro"/>
</dbReference>
<keyword evidence="4 11" id="KW-0349">Heme</keyword>
<evidence type="ECO:0000256" key="5">
    <source>
        <dbReference type="ARBA" id="ARBA00022692"/>
    </source>
</evidence>
<evidence type="ECO:0000313" key="15">
    <source>
        <dbReference type="Proteomes" id="UP000266673"/>
    </source>
</evidence>
<dbReference type="PRINTS" id="PR00465">
    <property type="entry name" value="EP450IV"/>
</dbReference>
<dbReference type="PANTHER" id="PTHR46206">
    <property type="entry name" value="CYTOCHROME P450"/>
    <property type="match status" value="1"/>
</dbReference>
<dbReference type="GO" id="GO:0020037">
    <property type="term" value="F:heme binding"/>
    <property type="evidence" value="ECO:0007669"/>
    <property type="project" value="InterPro"/>
</dbReference>
<dbReference type="InterPro" id="IPR036396">
    <property type="entry name" value="Cyt_P450_sf"/>
</dbReference>
<evidence type="ECO:0000256" key="13">
    <source>
        <dbReference type="SAM" id="SignalP"/>
    </source>
</evidence>
<keyword evidence="12" id="KW-0560">Oxidoreductase</keyword>
<comment type="cofactor">
    <cofactor evidence="1 11">
        <name>heme</name>
        <dbReference type="ChEBI" id="CHEBI:30413"/>
    </cofactor>
</comment>
<comment type="caution">
    <text evidence="14">The sequence shown here is derived from an EMBL/GenBank/DDBJ whole genome shotgun (WGS) entry which is preliminary data.</text>
</comment>
<evidence type="ECO:0000256" key="7">
    <source>
        <dbReference type="ARBA" id="ARBA00022989"/>
    </source>
</evidence>
<dbReference type="PANTHER" id="PTHR46206:SF5">
    <property type="entry name" value="P450, PUTATIVE (EUROFUNG)-RELATED"/>
    <property type="match status" value="1"/>
</dbReference>
<evidence type="ECO:0000256" key="11">
    <source>
        <dbReference type="PIRSR" id="PIRSR602403-1"/>
    </source>
</evidence>
<gene>
    <name evidence="14" type="ORF">C2G38_2029825</name>
</gene>
<organism evidence="14 15">
    <name type="scientific">Gigaspora rosea</name>
    <dbReference type="NCBI Taxonomy" id="44941"/>
    <lineage>
        <taxon>Eukaryota</taxon>
        <taxon>Fungi</taxon>
        <taxon>Fungi incertae sedis</taxon>
        <taxon>Mucoromycota</taxon>
        <taxon>Glomeromycotina</taxon>
        <taxon>Glomeromycetes</taxon>
        <taxon>Diversisporales</taxon>
        <taxon>Gigasporaceae</taxon>
        <taxon>Gigaspora</taxon>
    </lineage>
</organism>
<accession>A0A397VZT2</accession>
<dbReference type="AlphaFoldDB" id="A0A397VZT2"/>
<dbReference type="GO" id="GO:0016705">
    <property type="term" value="F:oxidoreductase activity, acting on paired donors, with incorporation or reduction of molecular oxygen"/>
    <property type="evidence" value="ECO:0007669"/>
    <property type="project" value="InterPro"/>
</dbReference>
<dbReference type="InterPro" id="IPR001128">
    <property type="entry name" value="Cyt_P450"/>
</dbReference>
<proteinExistence type="inferred from homology"/>
<evidence type="ECO:0000256" key="3">
    <source>
        <dbReference type="ARBA" id="ARBA00010617"/>
    </source>
</evidence>
<comment type="similarity">
    <text evidence="3 12">Belongs to the cytochrome P450 family.</text>
</comment>
<evidence type="ECO:0000256" key="4">
    <source>
        <dbReference type="ARBA" id="ARBA00022617"/>
    </source>
</evidence>
<evidence type="ECO:0000256" key="6">
    <source>
        <dbReference type="ARBA" id="ARBA00022723"/>
    </source>
</evidence>
<comment type="subcellular location">
    <subcellularLocation>
        <location evidence="2">Membrane</location>
    </subcellularLocation>
</comment>
<evidence type="ECO:0000256" key="9">
    <source>
        <dbReference type="ARBA" id="ARBA00023033"/>
    </source>
</evidence>
<dbReference type="PROSITE" id="PS00086">
    <property type="entry name" value="CYTOCHROME_P450"/>
    <property type="match status" value="1"/>
</dbReference>
<dbReference type="InterPro" id="IPR017972">
    <property type="entry name" value="Cyt_P450_CS"/>
</dbReference>
<keyword evidence="7" id="KW-1133">Transmembrane helix</keyword>
<dbReference type="InterPro" id="IPR002403">
    <property type="entry name" value="Cyt_P450_E_grp-IV"/>
</dbReference>
<evidence type="ECO:0000256" key="1">
    <source>
        <dbReference type="ARBA" id="ARBA00001971"/>
    </source>
</evidence>
<dbReference type="EMBL" id="QKWP01000119">
    <property type="protein sequence ID" value="RIB26857.1"/>
    <property type="molecule type" value="Genomic_DNA"/>
</dbReference>
<keyword evidence="6 11" id="KW-0479">Metal-binding</keyword>
<keyword evidence="13" id="KW-0732">Signal</keyword>
<dbReference type="GO" id="GO:0004497">
    <property type="term" value="F:monooxygenase activity"/>
    <property type="evidence" value="ECO:0007669"/>
    <property type="project" value="UniProtKB-KW"/>
</dbReference>